<feature type="domain" description="Septum formation-related" evidence="1">
    <location>
        <begin position="63"/>
        <end position="281"/>
    </location>
</feature>
<dbReference type="RefSeq" id="WP_248825262.1">
    <property type="nucleotide sequence ID" value="NZ_JALKFT010000013.1"/>
</dbReference>
<reference evidence="2 3" key="1">
    <citation type="submission" date="2022-04" db="EMBL/GenBank/DDBJ databases">
        <title>Genome diversity in the genus Frankia.</title>
        <authorList>
            <person name="Carlos-Shanley C."/>
            <person name="Hahn D."/>
        </authorList>
    </citation>
    <scope>NUCLEOTIDE SEQUENCE [LARGE SCALE GENOMIC DNA]</scope>
    <source>
        <strain evidence="2 3">Ag45/Mut15</strain>
    </source>
</reference>
<protein>
    <submittedName>
        <fullName evidence="2">Septum formation family protein</fullName>
    </submittedName>
</protein>
<evidence type="ECO:0000313" key="2">
    <source>
        <dbReference type="EMBL" id="MCK9876952.1"/>
    </source>
</evidence>
<dbReference type="EMBL" id="JALKFT010000013">
    <property type="protein sequence ID" value="MCK9876952.1"/>
    <property type="molecule type" value="Genomic_DNA"/>
</dbReference>
<dbReference type="Proteomes" id="UP001201873">
    <property type="component" value="Unassembled WGS sequence"/>
</dbReference>
<organism evidence="2 3">
    <name type="scientific">Frankia umida</name>
    <dbReference type="NCBI Taxonomy" id="573489"/>
    <lineage>
        <taxon>Bacteria</taxon>
        <taxon>Bacillati</taxon>
        <taxon>Actinomycetota</taxon>
        <taxon>Actinomycetes</taxon>
        <taxon>Frankiales</taxon>
        <taxon>Frankiaceae</taxon>
        <taxon>Frankia</taxon>
    </lineage>
</organism>
<proteinExistence type="predicted"/>
<keyword evidence="3" id="KW-1185">Reference proteome</keyword>
<gene>
    <name evidence="2" type="ORF">MXD59_14390</name>
</gene>
<accession>A0ABT0JZI6</accession>
<name>A0ABT0JZI6_9ACTN</name>
<dbReference type="InterPro" id="IPR026004">
    <property type="entry name" value="Septum_form"/>
</dbReference>
<evidence type="ECO:0000259" key="1">
    <source>
        <dbReference type="Pfam" id="PF13845"/>
    </source>
</evidence>
<dbReference type="Pfam" id="PF13845">
    <property type="entry name" value="Septum_form"/>
    <property type="match status" value="1"/>
</dbReference>
<evidence type="ECO:0000313" key="3">
    <source>
        <dbReference type="Proteomes" id="UP001201873"/>
    </source>
</evidence>
<sequence>MVIGVSLLAGAAFLLPDYLNSRNSGTTLQAAGGGGSGAPQGDVTGTRDEQTPELLRLEWTPHRCYTWDQGDPQTSVEDVPCAGPHLFEAVGHQELGSAYSAASSYPTPAEWGSIADRHCAALITSYLGYSLDPAGRFAASTIHPLHTGWDSGDRHVVCGLSVRSSADGVLMPEFTGQVHGADQTWVFPAGTCFRRDEQGLQQEVNCDQPHIAQSVGSATLTGPPGSEPPSPSEFERMATAACAPLHAPYLRHSRFGGAKVTAGWHLIRAESWRAGTRSTTCTVGFTDAAGQPKEVAGLLTPGATTPPGTVAT</sequence>
<comment type="caution">
    <text evidence="2">The sequence shown here is derived from an EMBL/GenBank/DDBJ whole genome shotgun (WGS) entry which is preliminary data.</text>
</comment>